<name>A0ABU1JNR5_9PROT</name>
<feature type="region of interest" description="Disordered" evidence="1">
    <location>
        <begin position="37"/>
        <end position="63"/>
    </location>
</feature>
<gene>
    <name evidence="2" type="ORF">E9232_002781</name>
</gene>
<dbReference type="Proteomes" id="UP001262410">
    <property type="component" value="Unassembled WGS sequence"/>
</dbReference>
<dbReference type="EMBL" id="JAVDPW010000004">
    <property type="protein sequence ID" value="MDR6290260.1"/>
    <property type="molecule type" value="Genomic_DNA"/>
</dbReference>
<organism evidence="2 3">
    <name type="scientific">Inquilinus ginsengisoli</name>
    <dbReference type="NCBI Taxonomy" id="363840"/>
    <lineage>
        <taxon>Bacteria</taxon>
        <taxon>Pseudomonadati</taxon>
        <taxon>Pseudomonadota</taxon>
        <taxon>Alphaproteobacteria</taxon>
        <taxon>Rhodospirillales</taxon>
        <taxon>Rhodospirillaceae</taxon>
        <taxon>Inquilinus</taxon>
    </lineage>
</organism>
<protein>
    <submittedName>
        <fullName evidence="2">Uncharacterized protein</fullName>
    </submittedName>
</protein>
<accession>A0ABU1JNR5</accession>
<sequence>MTLFSWRRSQRRDPDGAETLLAMTPRQLADLPFWVEPPQPDCAEDGPARRPVTPRTAPRRLPA</sequence>
<evidence type="ECO:0000256" key="1">
    <source>
        <dbReference type="SAM" id="MobiDB-lite"/>
    </source>
</evidence>
<evidence type="ECO:0000313" key="2">
    <source>
        <dbReference type="EMBL" id="MDR6290260.1"/>
    </source>
</evidence>
<comment type="caution">
    <text evidence="2">The sequence shown here is derived from an EMBL/GenBank/DDBJ whole genome shotgun (WGS) entry which is preliminary data.</text>
</comment>
<proteinExistence type="predicted"/>
<keyword evidence="3" id="KW-1185">Reference proteome</keyword>
<evidence type="ECO:0000313" key="3">
    <source>
        <dbReference type="Proteomes" id="UP001262410"/>
    </source>
</evidence>
<feature type="compositionally biased region" description="Low complexity" evidence="1">
    <location>
        <begin position="49"/>
        <end position="63"/>
    </location>
</feature>
<reference evidence="2 3" key="1">
    <citation type="submission" date="2023-07" db="EMBL/GenBank/DDBJ databases">
        <title>Sorghum-associated microbial communities from plants grown in Nebraska, USA.</title>
        <authorList>
            <person name="Schachtman D."/>
        </authorList>
    </citation>
    <scope>NUCLEOTIDE SEQUENCE [LARGE SCALE GENOMIC DNA]</scope>
    <source>
        <strain evidence="2 3">584</strain>
    </source>
</reference>
<dbReference type="RefSeq" id="WP_309794731.1">
    <property type="nucleotide sequence ID" value="NZ_JAVDPW010000004.1"/>
</dbReference>